<dbReference type="Proteomes" id="UP001457282">
    <property type="component" value="Unassembled WGS sequence"/>
</dbReference>
<evidence type="ECO:0000313" key="3">
    <source>
        <dbReference type="Proteomes" id="UP001457282"/>
    </source>
</evidence>
<organism evidence="2 3">
    <name type="scientific">Rubus argutus</name>
    <name type="common">Southern blackberry</name>
    <dbReference type="NCBI Taxonomy" id="59490"/>
    <lineage>
        <taxon>Eukaryota</taxon>
        <taxon>Viridiplantae</taxon>
        <taxon>Streptophyta</taxon>
        <taxon>Embryophyta</taxon>
        <taxon>Tracheophyta</taxon>
        <taxon>Spermatophyta</taxon>
        <taxon>Magnoliopsida</taxon>
        <taxon>eudicotyledons</taxon>
        <taxon>Gunneridae</taxon>
        <taxon>Pentapetalae</taxon>
        <taxon>rosids</taxon>
        <taxon>fabids</taxon>
        <taxon>Rosales</taxon>
        <taxon>Rosaceae</taxon>
        <taxon>Rosoideae</taxon>
        <taxon>Rosoideae incertae sedis</taxon>
        <taxon>Rubus</taxon>
    </lineage>
</organism>
<reference evidence="2 3" key="1">
    <citation type="journal article" date="2023" name="G3 (Bethesda)">
        <title>A chromosome-length genome assembly and annotation of blackberry (Rubus argutus, cv. 'Hillquist').</title>
        <authorList>
            <person name="Bruna T."/>
            <person name="Aryal R."/>
            <person name="Dudchenko O."/>
            <person name="Sargent D.J."/>
            <person name="Mead D."/>
            <person name="Buti M."/>
            <person name="Cavallini A."/>
            <person name="Hytonen T."/>
            <person name="Andres J."/>
            <person name="Pham M."/>
            <person name="Weisz D."/>
            <person name="Mascagni F."/>
            <person name="Usai G."/>
            <person name="Natali L."/>
            <person name="Bassil N."/>
            <person name="Fernandez G.E."/>
            <person name="Lomsadze A."/>
            <person name="Armour M."/>
            <person name="Olukolu B."/>
            <person name="Poorten T."/>
            <person name="Britton C."/>
            <person name="Davik J."/>
            <person name="Ashrafi H."/>
            <person name="Aiden E.L."/>
            <person name="Borodovsky M."/>
            <person name="Worthington M."/>
        </authorList>
    </citation>
    <scope>NUCLEOTIDE SEQUENCE [LARGE SCALE GENOMIC DNA]</scope>
    <source>
        <strain evidence="2">PI 553951</strain>
    </source>
</reference>
<gene>
    <name evidence="2" type="ORF">M0R45_027185</name>
</gene>
<accession>A0AAW1X2B1</accession>
<feature type="compositionally biased region" description="Basic and acidic residues" evidence="1">
    <location>
        <begin position="55"/>
        <end position="70"/>
    </location>
</feature>
<sequence>MQTEKRNYGRKFHDRRRPSENRRKKRRRSEEERDLQLCLNGGDNVCADLTRKKKVSEVSESERERGRDENIWGGNE</sequence>
<protein>
    <submittedName>
        <fullName evidence="2">Uncharacterized protein</fullName>
    </submittedName>
</protein>
<name>A0AAW1X2B1_RUBAR</name>
<keyword evidence="3" id="KW-1185">Reference proteome</keyword>
<evidence type="ECO:0000313" key="2">
    <source>
        <dbReference type="EMBL" id="KAK9930131.1"/>
    </source>
</evidence>
<comment type="caution">
    <text evidence="2">The sequence shown here is derived from an EMBL/GenBank/DDBJ whole genome shotgun (WGS) entry which is preliminary data.</text>
</comment>
<dbReference type="EMBL" id="JBEDUW010000005">
    <property type="protein sequence ID" value="KAK9930131.1"/>
    <property type="molecule type" value="Genomic_DNA"/>
</dbReference>
<feature type="region of interest" description="Disordered" evidence="1">
    <location>
        <begin position="53"/>
        <end position="76"/>
    </location>
</feature>
<feature type="region of interest" description="Disordered" evidence="1">
    <location>
        <begin position="1"/>
        <end position="34"/>
    </location>
</feature>
<feature type="compositionally biased region" description="Basic residues" evidence="1">
    <location>
        <begin position="8"/>
        <end position="27"/>
    </location>
</feature>
<dbReference type="AlphaFoldDB" id="A0AAW1X2B1"/>
<proteinExistence type="predicted"/>
<evidence type="ECO:0000256" key="1">
    <source>
        <dbReference type="SAM" id="MobiDB-lite"/>
    </source>
</evidence>